<dbReference type="SMART" id="SM00342">
    <property type="entry name" value="HTH_ARAC"/>
    <property type="match status" value="1"/>
</dbReference>
<dbReference type="CDD" id="cd06124">
    <property type="entry name" value="cupin_NimR-like_N"/>
    <property type="match status" value="1"/>
</dbReference>
<dbReference type="PROSITE" id="PS00041">
    <property type="entry name" value="HTH_ARAC_FAMILY_1"/>
    <property type="match status" value="1"/>
</dbReference>
<evidence type="ECO:0000259" key="6">
    <source>
        <dbReference type="PROSITE" id="PS01124"/>
    </source>
</evidence>
<dbReference type="RefSeq" id="WP_094801392.1">
    <property type="nucleotide sequence ID" value="NZ_NEVN01000010.1"/>
</dbReference>
<keyword evidence="3" id="KW-0238">DNA-binding</keyword>
<dbReference type="PANTHER" id="PTHR11019">
    <property type="entry name" value="HTH-TYPE TRANSCRIPTIONAL REGULATOR NIMR"/>
    <property type="match status" value="1"/>
</dbReference>
<dbReference type="FunFam" id="1.10.10.60:FF:000132">
    <property type="entry name" value="AraC family transcriptional regulator"/>
    <property type="match status" value="1"/>
</dbReference>
<dbReference type="Pfam" id="PF12833">
    <property type="entry name" value="HTH_18"/>
    <property type="match status" value="1"/>
</dbReference>
<protein>
    <recommendedName>
        <fullName evidence="6">HTH araC/xylS-type domain-containing protein</fullName>
    </recommendedName>
</protein>
<dbReference type="SUPFAM" id="SSF51182">
    <property type="entry name" value="RmlC-like cupins"/>
    <property type="match status" value="1"/>
</dbReference>
<evidence type="ECO:0000256" key="3">
    <source>
        <dbReference type="ARBA" id="ARBA00023125"/>
    </source>
</evidence>
<gene>
    <name evidence="7" type="ORF">CAL25_15275</name>
</gene>
<keyword evidence="4" id="KW-0804">Transcription</keyword>
<proteinExistence type="predicted"/>
<reference evidence="7 8" key="1">
    <citation type="submission" date="2017-05" db="EMBL/GenBank/DDBJ databases">
        <title>Complete and WGS of Bordetella genogroups.</title>
        <authorList>
            <person name="Spilker T."/>
            <person name="LiPuma J."/>
        </authorList>
    </citation>
    <scope>NUCLEOTIDE SEQUENCE [LARGE SCALE GENOMIC DNA]</scope>
    <source>
        <strain evidence="7 8">AU10456</strain>
    </source>
</reference>
<dbReference type="InterPro" id="IPR011051">
    <property type="entry name" value="RmlC_Cupin_sf"/>
</dbReference>
<feature type="compositionally biased region" description="Basic residues" evidence="5">
    <location>
        <begin position="1"/>
        <end position="10"/>
    </location>
</feature>
<dbReference type="InterPro" id="IPR018060">
    <property type="entry name" value="HTH_AraC"/>
</dbReference>
<evidence type="ECO:0000313" key="7">
    <source>
        <dbReference type="EMBL" id="OZI48984.1"/>
    </source>
</evidence>
<keyword evidence="1" id="KW-0678">Repressor</keyword>
<dbReference type="InterPro" id="IPR009057">
    <property type="entry name" value="Homeodomain-like_sf"/>
</dbReference>
<dbReference type="InterPro" id="IPR020449">
    <property type="entry name" value="Tscrpt_reg_AraC-type_HTH"/>
</dbReference>
<dbReference type="PROSITE" id="PS01124">
    <property type="entry name" value="HTH_ARAC_FAMILY_2"/>
    <property type="match status" value="1"/>
</dbReference>
<comment type="caution">
    <text evidence="7">The sequence shown here is derived from an EMBL/GenBank/DDBJ whole genome shotgun (WGS) entry which is preliminary data.</text>
</comment>
<accession>A0A261TH76</accession>
<keyword evidence="8" id="KW-1185">Reference proteome</keyword>
<evidence type="ECO:0000256" key="2">
    <source>
        <dbReference type="ARBA" id="ARBA00023015"/>
    </source>
</evidence>
<evidence type="ECO:0000256" key="5">
    <source>
        <dbReference type="SAM" id="MobiDB-lite"/>
    </source>
</evidence>
<keyword evidence="2" id="KW-0805">Transcription regulation</keyword>
<dbReference type="OrthoDB" id="2536004at2"/>
<sequence>MSKTRQHATRHREPRDPDRATAAVVGLIEPWVPGHQAPHSHRRHQLLCTASGVIHVTTSLGEWVLPSTRALWIGSGTLHATRVRRPADTRVLYIDPQAHPAPPGPDCYVVAINPLLRELIATCAAAPWDYAIDSPEARLATVLIDQVRAVEHASVDLPFPADSRAVHLANILREDPANREPLDVLAHRVGSSSRTIERLFRKEAGLSFGSWRQRQRLLTAMEHLAYGESVTNVALDVGYESASSFVAAFRTMFGNTPARYFKAR</sequence>
<dbReference type="PANTHER" id="PTHR11019:SF199">
    <property type="entry name" value="HTH-TYPE TRANSCRIPTIONAL REGULATOR NIMR"/>
    <property type="match status" value="1"/>
</dbReference>
<evidence type="ECO:0000256" key="1">
    <source>
        <dbReference type="ARBA" id="ARBA00022491"/>
    </source>
</evidence>
<evidence type="ECO:0000256" key="4">
    <source>
        <dbReference type="ARBA" id="ARBA00023163"/>
    </source>
</evidence>
<feature type="region of interest" description="Disordered" evidence="5">
    <location>
        <begin position="1"/>
        <end position="20"/>
    </location>
</feature>
<dbReference type="InterPro" id="IPR018062">
    <property type="entry name" value="HTH_AraC-typ_CS"/>
</dbReference>
<dbReference type="GO" id="GO:0043565">
    <property type="term" value="F:sequence-specific DNA binding"/>
    <property type="evidence" value="ECO:0007669"/>
    <property type="project" value="InterPro"/>
</dbReference>
<dbReference type="GO" id="GO:0003700">
    <property type="term" value="F:DNA-binding transcription factor activity"/>
    <property type="evidence" value="ECO:0007669"/>
    <property type="project" value="InterPro"/>
</dbReference>
<feature type="domain" description="HTH araC/xylS-type" evidence="6">
    <location>
        <begin position="166"/>
        <end position="263"/>
    </location>
</feature>
<organism evidence="7 8">
    <name type="scientific">Bordetella genomosp. 5</name>
    <dbReference type="NCBI Taxonomy" id="1395608"/>
    <lineage>
        <taxon>Bacteria</taxon>
        <taxon>Pseudomonadati</taxon>
        <taxon>Pseudomonadota</taxon>
        <taxon>Betaproteobacteria</taxon>
        <taxon>Burkholderiales</taxon>
        <taxon>Alcaligenaceae</taxon>
        <taxon>Bordetella</taxon>
    </lineage>
</organism>
<dbReference type="PRINTS" id="PR00032">
    <property type="entry name" value="HTHARAC"/>
</dbReference>
<name>A0A261TH76_9BORD</name>
<dbReference type="Proteomes" id="UP000216913">
    <property type="component" value="Unassembled WGS sequence"/>
</dbReference>
<evidence type="ECO:0000313" key="8">
    <source>
        <dbReference type="Proteomes" id="UP000216913"/>
    </source>
</evidence>
<dbReference type="Gene3D" id="1.10.10.60">
    <property type="entry name" value="Homeodomain-like"/>
    <property type="match status" value="1"/>
</dbReference>
<dbReference type="AlphaFoldDB" id="A0A261TH76"/>
<dbReference type="SUPFAM" id="SSF46689">
    <property type="entry name" value="Homeodomain-like"/>
    <property type="match status" value="2"/>
</dbReference>
<dbReference type="EMBL" id="NEVP01000009">
    <property type="protein sequence ID" value="OZI48984.1"/>
    <property type="molecule type" value="Genomic_DNA"/>
</dbReference>